<keyword evidence="1" id="KW-0812">Transmembrane</keyword>
<evidence type="ECO:0000256" key="1">
    <source>
        <dbReference type="SAM" id="Phobius"/>
    </source>
</evidence>
<name>X1GDM5_9ZZZZ</name>
<keyword evidence="1" id="KW-1133">Transmembrane helix</keyword>
<feature type="non-terminal residue" evidence="2">
    <location>
        <position position="1"/>
    </location>
</feature>
<dbReference type="PANTHER" id="PTHR30335:SF0">
    <property type="entry name" value="ION-TRANSLOCATING OXIDOREDUCTASE COMPLEX SUBUNIT A"/>
    <property type="match status" value="1"/>
</dbReference>
<gene>
    <name evidence="2" type="ORF">S03H2_32442</name>
</gene>
<dbReference type="AlphaFoldDB" id="X1GDM5"/>
<organism evidence="2">
    <name type="scientific">marine sediment metagenome</name>
    <dbReference type="NCBI Taxonomy" id="412755"/>
    <lineage>
        <taxon>unclassified sequences</taxon>
        <taxon>metagenomes</taxon>
        <taxon>ecological metagenomes</taxon>
    </lineage>
</organism>
<sequence length="40" mass="4104">GIREELDTADIPEPLKGPGITLITAGLMALAFMGFKGMAG</sequence>
<dbReference type="PANTHER" id="PTHR30335">
    <property type="entry name" value="INTEGRAL MEMBRANE PROTEIN OF SOXR-REDUCING COMPLEX"/>
    <property type="match status" value="1"/>
</dbReference>
<comment type="caution">
    <text evidence="2">The sequence shown here is derived from an EMBL/GenBank/DDBJ whole genome shotgun (WGS) entry which is preliminary data.</text>
</comment>
<accession>X1GDM5</accession>
<feature type="transmembrane region" description="Helical" evidence="1">
    <location>
        <begin position="20"/>
        <end position="39"/>
    </location>
</feature>
<dbReference type="GO" id="GO:0005886">
    <property type="term" value="C:plasma membrane"/>
    <property type="evidence" value="ECO:0007669"/>
    <property type="project" value="TreeGrafter"/>
</dbReference>
<evidence type="ECO:0008006" key="3">
    <source>
        <dbReference type="Google" id="ProtNLM"/>
    </source>
</evidence>
<dbReference type="EMBL" id="BARU01019712">
    <property type="protein sequence ID" value="GAH55961.1"/>
    <property type="molecule type" value="Genomic_DNA"/>
</dbReference>
<proteinExistence type="predicted"/>
<dbReference type="InterPro" id="IPR050133">
    <property type="entry name" value="NqrDE/RnfAE_oxidrdctase"/>
</dbReference>
<protein>
    <recommendedName>
        <fullName evidence="3">Electron transport complex subunit RsxA</fullName>
    </recommendedName>
</protein>
<keyword evidence="1" id="KW-0472">Membrane</keyword>
<reference evidence="2" key="1">
    <citation type="journal article" date="2014" name="Front. Microbiol.">
        <title>High frequency of phylogenetically diverse reductive dehalogenase-homologous genes in deep subseafloor sedimentary metagenomes.</title>
        <authorList>
            <person name="Kawai M."/>
            <person name="Futagami T."/>
            <person name="Toyoda A."/>
            <person name="Takaki Y."/>
            <person name="Nishi S."/>
            <person name="Hori S."/>
            <person name="Arai W."/>
            <person name="Tsubouchi T."/>
            <person name="Morono Y."/>
            <person name="Uchiyama I."/>
            <person name="Ito T."/>
            <person name="Fujiyama A."/>
            <person name="Inagaki F."/>
            <person name="Takami H."/>
        </authorList>
    </citation>
    <scope>NUCLEOTIDE SEQUENCE</scope>
    <source>
        <strain evidence="2">Expedition CK06-06</strain>
    </source>
</reference>
<evidence type="ECO:0000313" key="2">
    <source>
        <dbReference type="EMBL" id="GAH55961.1"/>
    </source>
</evidence>